<gene>
    <name evidence="2" type="ORF">DB30_03126</name>
</gene>
<proteinExistence type="predicted"/>
<dbReference type="Proteomes" id="UP000031599">
    <property type="component" value="Unassembled WGS sequence"/>
</dbReference>
<reference evidence="2 3" key="1">
    <citation type="submission" date="2014-12" db="EMBL/GenBank/DDBJ databases">
        <title>Genome assembly of Enhygromyxa salina DSM 15201.</title>
        <authorList>
            <person name="Sharma G."/>
            <person name="Subramanian S."/>
        </authorList>
    </citation>
    <scope>NUCLEOTIDE SEQUENCE [LARGE SCALE GENOMIC DNA]</scope>
    <source>
        <strain evidence="2 3">DSM 15201</strain>
    </source>
</reference>
<name>A0A0C2CUM5_9BACT</name>
<organism evidence="2 3">
    <name type="scientific">Enhygromyxa salina</name>
    <dbReference type="NCBI Taxonomy" id="215803"/>
    <lineage>
        <taxon>Bacteria</taxon>
        <taxon>Pseudomonadati</taxon>
        <taxon>Myxococcota</taxon>
        <taxon>Polyangia</taxon>
        <taxon>Nannocystales</taxon>
        <taxon>Nannocystaceae</taxon>
        <taxon>Enhygromyxa</taxon>
    </lineage>
</organism>
<feature type="compositionally biased region" description="Low complexity" evidence="1">
    <location>
        <begin position="264"/>
        <end position="276"/>
    </location>
</feature>
<accession>A0A0C2CUM5</accession>
<protein>
    <submittedName>
        <fullName evidence="2">Uncharacterized protein</fullName>
    </submittedName>
</protein>
<evidence type="ECO:0000256" key="1">
    <source>
        <dbReference type="SAM" id="MobiDB-lite"/>
    </source>
</evidence>
<feature type="compositionally biased region" description="Acidic residues" evidence="1">
    <location>
        <begin position="253"/>
        <end position="263"/>
    </location>
</feature>
<sequence>MMLNTTEAWLGDEAGFRKPLADSGPLGVGILKEIENAHEPLAQIESKRGLATATLRTLIDAARELDATHDRKARAVHFLLRGLSEGSDDAAKAAEYRELEGLLFPRGLSVVNLPHIEEGGAAVALERTVSPATRAKMAQIKVGDQTLDDLFAAWITAGHELGKVVEQRAKLKASLSRDGSAVSEIDLRAGHAKWVKAVRGLLMVIDMSPELDTLGERVHGALDEAIAAKLRARASGSPEDDGGGADASANAEADADADADEDQAQAQADADSEAPN</sequence>
<dbReference type="EMBL" id="JMCC02000226">
    <property type="protein sequence ID" value="KIG11597.1"/>
    <property type="molecule type" value="Genomic_DNA"/>
</dbReference>
<feature type="region of interest" description="Disordered" evidence="1">
    <location>
        <begin position="231"/>
        <end position="276"/>
    </location>
</feature>
<evidence type="ECO:0000313" key="3">
    <source>
        <dbReference type="Proteomes" id="UP000031599"/>
    </source>
</evidence>
<comment type="caution">
    <text evidence="2">The sequence shown here is derived from an EMBL/GenBank/DDBJ whole genome shotgun (WGS) entry which is preliminary data.</text>
</comment>
<evidence type="ECO:0000313" key="2">
    <source>
        <dbReference type="EMBL" id="KIG11597.1"/>
    </source>
</evidence>
<dbReference type="AlphaFoldDB" id="A0A0C2CUM5"/>